<dbReference type="CDD" id="cd00088">
    <property type="entry name" value="HPT"/>
    <property type="match status" value="1"/>
</dbReference>
<evidence type="ECO:0000256" key="4">
    <source>
        <dbReference type="ARBA" id="ARBA00021495"/>
    </source>
</evidence>
<dbReference type="EC" id="2.7.13.3" evidence="3"/>
<evidence type="ECO:0000259" key="15">
    <source>
        <dbReference type="PROSITE" id="PS50109"/>
    </source>
</evidence>
<feature type="modified residue" description="Phosphohistidine" evidence="14">
    <location>
        <position position="47"/>
    </location>
</feature>
<comment type="function">
    <text evidence="13">Involved in the transmission of sensory signals from the chemoreceptors to the flagellar motors. CheA is autophosphorylated; it can transfer its phosphate group to either CheB or CheY.</text>
</comment>
<dbReference type="Proteomes" id="UP000196475">
    <property type="component" value="Unassembled WGS sequence"/>
</dbReference>
<evidence type="ECO:0000256" key="7">
    <source>
        <dbReference type="ARBA" id="ARBA00022553"/>
    </source>
</evidence>
<dbReference type="InterPro" id="IPR008207">
    <property type="entry name" value="Sig_transdc_His_kin_Hpt_dom"/>
</dbReference>
<name>A0A1Y3PQJ4_9BACI</name>
<feature type="domain" description="HPt" evidence="17">
    <location>
        <begin position="1"/>
        <end position="104"/>
    </location>
</feature>
<evidence type="ECO:0000256" key="12">
    <source>
        <dbReference type="ARBA" id="ARBA00023012"/>
    </source>
</evidence>
<dbReference type="InterPro" id="IPR051315">
    <property type="entry name" value="Bact_Chemotaxis_CheA"/>
</dbReference>
<keyword evidence="11" id="KW-0067">ATP-binding</keyword>
<evidence type="ECO:0000256" key="1">
    <source>
        <dbReference type="ARBA" id="ARBA00000085"/>
    </source>
</evidence>
<dbReference type="GO" id="GO:0005737">
    <property type="term" value="C:cytoplasm"/>
    <property type="evidence" value="ECO:0007669"/>
    <property type="project" value="UniProtKB-SubCell"/>
</dbReference>
<evidence type="ECO:0000256" key="2">
    <source>
        <dbReference type="ARBA" id="ARBA00004496"/>
    </source>
</evidence>
<keyword evidence="7 14" id="KW-0597">Phosphoprotein</keyword>
<keyword evidence="9" id="KW-0547">Nucleotide-binding</keyword>
<dbReference type="CDD" id="cd00731">
    <property type="entry name" value="CheA_reg"/>
    <property type="match status" value="1"/>
</dbReference>
<dbReference type="GO" id="GO:0006935">
    <property type="term" value="P:chemotaxis"/>
    <property type="evidence" value="ECO:0007669"/>
    <property type="project" value="UniProtKB-KW"/>
</dbReference>
<dbReference type="Pfam" id="PF07194">
    <property type="entry name" value="P2"/>
    <property type="match status" value="1"/>
</dbReference>
<dbReference type="CDD" id="cd16916">
    <property type="entry name" value="HATPase_CheA-like"/>
    <property type="match status" value="1"/>
</dbReference>
<dbReference type="SMART" id="SM00387">
    <property type="entry name" value="HATPase_c"/>
    <property type="match status" value="1"/>
</dbReference>
<dbReference type="GO" id="GO:0000155">
    <property type="term" value="F:phosphorelay sensor kinase activity"/>
    <property type="evidence" value="ECO:0007669"/>
    <property type="project" value="InterPro"/>
</dbReference>
<dbReference type="Gene3D" id="1.20.120.160">
    <property type="entry name" value="HPT domain"/>
    <property type="match status" value="1"/>
</dbReference>
<comment type="subcellular location">
    <subcellularLocation>
        <location evidence="2">Cytoplasm</location>
    </subcellularLocation>
</comment>
<dbReference type="SUPFAM" id="SSF50341">
    <property type="entry name" value="CheW-like"/>
    <property type="match status" value="1"/>
</dbReference>
<dbReference type="InterPro" id="IPR036641">
    <property type="entry name" value="HPT_dom_sf"/>
</dbReference>
<organism evidence="18 19">
    <name type="scientific">Bacillus thermozeamaize</name>
    <dbReference type="NCBI Taxonomy" id="230954"/>
    <lineage>
        <taxon>Bacteria</taxon>
        <taxon>Bacillati</taxon>
        <taxon>Bacillota</taxon>
        <taxon>Bacilli</taxon>
        <taxon>Bacillales</taxon>
        <taxon>Bacillaceae</taxon>
        <taxon>Bacillus</taxon>
    </lineage>
</organism>
<dbReference type="InterPro" id="IPR035891">
    <property type="entry name" value="CheY-binding_CheA"/>
</dbReference>
<dbReference type="InterPro" id="IPR037006">
    <property type="entry name" value="CheA-like_homodim_sf"/>
</dbReference>
<evidence type="ECO:0000256" key="8">
    <source>
        <dbReference type="ARBA" id="ARBA00022679"/>
    </source>
</evidence>
<dbReference type="AlphaFoldDB" id="A0A1Y3PQJ4"/>
<dbReference type="GO" id="GO:0005524">
    <property type="term" value="F:ATP binding"/>
    <property type="evidence" value="ECO:0007669"/>
    <property type="project" value="UniProtKB-KW"/>
</dbReference>
<dbReference type="PROSITE" id="PS50894">
    <property type="entry name" value="HPT"/>
    <property type="match status" value="1"/>
</dbReference>
<dbReference type="InterPro" id="IPR036061">
    <property type="entry name" value="CheW-like_dom_sf"/>
</dbReference>
<dbReference type="Pfam" id="PF01584">
    <property type="entry name" value="CheW"/>
    <property type="match status" value="1"/>
</dbReference>
<keyword evidence="6" id="KW-0145">Chemotaxis</keyword>
<dbReference type="Pfam" id="PF02895">
    <property type="entry name" value="H-kinase_dim"/>
    <property type="match status" value="1"/>
</dbReference>
<dbReference type="SMART" id="SM01231">
    <property type="entry name" value="H-kinase_dim"/>
    <property type="match status" value="1"/>
</dbReference>
<evidence type="ECO:0000256" key="3">
    <source>
        <dbReference type="ARBA" id="ARBA00012438"/>
    </source>
</evidence>
<dbReference type="Gene3D" id="3.30.565.10">
    <property type="entry name" value="Histidine kinase-like ATPase, C-terminal domain"/>
    <property type="match status" value="1"/>
</dbReference>
<dbReference type="InterPro" id="IPR010808">
    <property type="entry name" value="CheA_P2-bd"/>
</dbReference>
<dbReference type="InterPro" id="IPR004105">
    <property type="entry name" value="CheA-like_dim"/>
</dbReference>
<dbReference type="Gene3D" id="1.10.287.560">
    <property type="entry name" value="Histidine kinase CheA-like, homodimeric domain"/>
    <property type="match status" value="1"/>
</dbReference>
<keyword evidence="12" id="KW-0902">Two-component regulatory system</keyword>
<dbReference type="PRINTS" id="PR00344">
    <property type="entry name" value="BCTRLSENSOR"/>
</dbReference>
<dbReference type="InterPro" id="IPR036097">
    <property type="entry name" value="HisK_dim/P_sf"/>
</dbReference>
<dbReference type="InterPro" id="IPR037052">
    <property type="entry name" value="CheA-like_P2_sf"/>
</dbReference>
<dbReference type="FunFam" id="3.30.565.10:FF:000016">
    <property type="entry name" value="Chemotaxis protein CheA, putative"/>
    <property type="match status" value="1"/>
</dbReference>
<dbReference type="PROSITE" id="PS50851">
    <property type="entry name" value="CHEW"/>
    <property type="match status" value="1"/>
</dbReference>
<evidence type="ECO:0000256" key="14">
    <source>
        <dbReference type="PROSITE-ProRule" id="PRU00110"/>
    </source>
</evidence>
<dbReference type="Gene3D" id="3.30.70.1110">
    <property type="entry name" value="Histidine kinase CheA-like, P2 response regulator-binding domain"/>
    <property type="match status" value="1"/>
</dbReference>
<evidence type="ECO:0000256" key="9">
    <source>
        <dbReference type="ARBA" id="ARBA00022741"/>
    </source>
</evidence>
<reference evidence="19" key="1">
    <citation type="submission" date="2016-06" db="EMBL/GenBank/DDBJ databases">
        <authorList>
            <person name="Nascimento L."/>
            <person name="Pereira R.V."/>
            <person name="Martins L.F."/>
            <person name="Quaggio R.B."/>
            <person name="Silva A.M."/>
            <person name="Setubal J.C."/>
        </authorList>
    </citation>
    <scope>NUCLEOTIDE SEQUENCE [LARGE SCALE GENOMIC DNA]</scope>
</reference>
<feature type="domain" description="Histidine kinase" evidence="15">
    <location>
        <begin position="289"/>
        <end position="530"/>
    </location>
</feature>
<dbReference type="PROSITE" id="PS50109">
    <property type="entry name" value="HIS_KIN"/>
    <property type="match status" value="1"/>
</dbReference>
<dbReference type="InterPro" id="IPR004358">
    <property type="entry name" value="Sig_transdc_His_kin-like_C"/>
</dbReference>
<dbReference type="PANTHER" id="PTHR43395:SF10">
    <property type="entry name" value="CHEMOTAXIS PROTEIN CHEA"/>
    <property type="match status" value="1"/>
</dbReference>
<dbReference type="InterPro" id="IPR002545">
    <property type="entry name" value="CheW-lke_dom"/>
</dbReference>
<evidence type="ECO:0000256" key="5">
    <source>
        <dbReference type="ARBA" id="ARBA00022490"/>
    </source>
</evidence>
<dbReference type="SUPFAM" id="SSF47384">
    <property type="entry name" value="Homodimeric domain of signal transducing histidine kinase"/>
    <property type="match status" value="1"/>
</dbReference>
<sequence length="675" mass="75466">MLDNSELFGAFLDEAEELLQQLEQDVLQLEQKGESPEMIQNIFRVAHTLKGASAAMGFEEMKKVAHEMENVLEQIRCHLLPVTKPIVNLLFQCLDLLRTLRDEFAAGRIQTNSEPLILELRKLIDNKATAPDDQSFHDTAFLLQPEQQAQLTAAVHHGQHVWACEVVIDPECEMKLARALVILNQIREFGEVVGTLPKLGLNAQEPTPNRIFYLVATSLDASSVASHIQNMHDVKSVKVYPYAVKEKDGEAKKGERWIRDEEQAQVSKGKRRTAQTIRMNVERLERLMSLVGELVIDQTRIAQVSHILHNRYTTDETIEELEQISNHISRVVGELQETMMKTRMSPIDQLFNRIPRMVRDLSNTLGKEVNLVMEGQETELDRTVIEEIGDSLIHLIRNALDHGIEKAEVRRQKNKPEKGTLRIAASHQANQVVLTIEDDGAGIDPEQVKQSAIQKELITPQEAEGMTERELIDLIFHPGFSTAKTVSDISGRGVGMDIVRSQIEKLNGLIEVETRPGEGTTFTIKLPLTLAIVTGLLVKLNGRTFALPMSSVVEIVRIRVGEINTVKEQAVAVIRDKAIPLIWLHDHFGIERQGRKHKNVFIVVVGVAERRLGLVVDELIGNQEIVVKSIGSYIGKIDGISGATILGDGSVSLILDVIGIAKMVENRMPTLQEVI</sequence>
<evidence type="ECO:0000259" key="16">
    <source>
        <dbReference type="PROSITE" id="PS50851"/>
    </source>
</evidence>
<evidence type="ECO:0000259" key="17">
    <source>
        <dbReference type="PROSITE" id="PS50894"/>
    </source>
</evidence>
<evidence type="ECO:0000256" key="11">
    <source>
        <dbReference type="ARBA" id="ARBA00022840"/>
    </source>
</evidence>
<feature type="domain" description="CheW-like" evidence="16">
    <location>
        <begin position="532"/>
        <end position="666"/>
    </location>
</feature>
<proteinExistence type="predicted"/>
<dbReference type="InterPro" id="IPR003594">
    <property type="entry name" value="HATPase_dom"/>
</dbReference>
<dbReference type="Pfam" id="PF02518">
    <property type="entry name" value="HATPase_c"/>
    <property type="match status" value="1"/>
</dbReference>
<evidence type="ECO:0000256" key="10">
    <source>
        <dbReference type="ARBA" id="ARBA00022777"/>
    </source>
</evidence>
<keyword evidence="10" id="KW-0418">Kinase</keyword>
<accession>A0A1Y3PQJ4</accession>
<comment type="caution">
    <text evidence="18">The sequence shown here is derived from an EMBL/GenBank/DDBJ whole genome shotgun (WGS) entry which is preliminary data.</text>
</comment>
<dbReference type="InterPro" id="IPR005467">
    <property type="entry name" value="His_kinase_dom"/>
</dbReference>
<dbReference type="EMBL" id="LZRT01000036">
    <property type="protein sequence ID" value="OUM89635.1"/>
    <property type="molecule type" value="Genomic_DNA"/>
</dbReference>
<evidence type="ECO:0000256" key="6">
    <source>
        <dbReference type="ARBA" id="ARBA00022500"/>
    </source>
</evidence>
<dbReference type="Pfam" id="PF01627">
    <property type="entry name" value="Hpt"/>
    <property type="match status" value="1"/>
</dbReference>
<dbReference type="PANTHER" id="PTHR43395">
    <property type="entry name" value="SENSOR HISTIDINE KINASE CHEA"/>
    <property type="match status" value="1"/>
</dbReference>
<gene>
    <name evidence="18" type="ORF">BAA01_02355</name>
</gene>
<dbReference type="SUPFAM" id="SSF55052">
    <property type="entry name" value="CheY-binding domain of CheA"/>
    <property type="match status" value="1"/>
</dbReference>
<comment type="catalytic activity">
    <reaction evidence="1">
        <text>ATP + protein L-histidine = ADP + protein N-phospho-L-histidine.</text>
        <dbReference type="EC" id="2.7.13.3"/>
    </reaction>
</comment>
<dbReference type="SMART" id="SM00073">
    <property type="entry name" value="HPT"/>
    <property type="match status" value="1"/>
</dbReference>
<keyword evidence="8" id="KW-0808">Transferase</keyword>
<dbReference type="SUPFAM" id="SSF47226">
    <property type="entry name" value="Histidine-containing phosphotransfer domain, HPT domain"/>
    <property type="match status" value="1"/>
</dbReference>
<dbReference type="SMART" id="SM00260">
    <property type="entry name" value="CheW"/>
    <property type="match status" value="1"/>
</dbReference>
<keyword evidence="5" id="KW-0963">Cytoplasm</keyword>
<dbReference type="InterPro" id="IPR036890">
    <property type="entry name" value="HATPase_C_sf"/>
</dbReference>
<evidence type="ECO:0000313" key="19">
    <source>
        <dbReference type="Proteomes" id="UP000196475"/>
    </source>
</evidence>
<evidence type="ECO:0000313" key="18">
    <source>
        <dbReference type="EMBL" id="OUM89635.1"/>
    </source>
</evidence>
<protein>
    <recommendedName>
        <fullName evidence="4">Chemotaxis protein CheA</fullName>
        <ecNumber evidence="3">2.7.13.3</ecNumber>
    </recommendedName>
</protein>
<evidence type="ECO:0000256" key="13">
    <source>
        <dbReference type="ARBA" id="ARBA00035100"/>
    </source>
</evidence>
<dbReference type="SUPFAM" id="SSF55874">
    <property type="entry name" value="ATPase domain of HSP90 chaperone/DNA topoisomerase II/histidine kinase"/>
    <property type="match status" value="1"/>
</dbReference>
<dbReference type="Gene3D" id="2.30.30.40">
    <property type="entry name" value="SH3 Domains"/>
    <property type="match status" value="1"/>
</dbReference>